<keyword evidence="10" id="KW-0997">Cell inner membrane</keyword>
<dbReference type="GO" id="GO:0055085">
    <property type="term" value="P:transmembrane transport"/>
    <property type="evidence" value="ECO:0007669"/>
    <property type="project" value="InterPro"/>
</dbReference>
<comment type="caution">
    <text evidence="10">Lacks conserved residue(s) required for the propagation of feature annotation.</text>
</comment>
<name>A0A847S5Q1_9NEIS</name>
<dbReference type="EMBL" id="JABAIM010000001">
    <property type="protein sequence ID" value="NLR75184.1"/>
    <property type="molecule type" value="Genomic_DNA"/>
</dbReference>
<evidence type="ECO:0000256" key="6">
    <source>
        <dbReference type="ARBA" id="ARBA00022692"/>
    </source>
</evidence>
<comment type="function">
    <text evidence="10">Part of the ABC transporter complex UgpBAEC involved in sn-glycerol-3-phosphate (G3P) import. Probably responsible for the translocation of the substrate across the membrane.</text>
</comment>
<proteinExistence type="inferred from homology"/>
<evidence type="ECO:0000256" key="8">
    <source>
        <dbReference type="ARBA" id="ARBA00023136"/>
    </source>
</evidence>
<feature type="transmembrane region" description="Helical" evidence="9">
    <location>
        <begin position="240"/>
        <end position="261"/>
    </location>
</feature>
<keyword evidence="7 9" id="KW-1133">Transmembrane helix</keyword>
<evidence type="ECO:0000259" key="11">
    <source>
        <dbReference type="PROSITE" id="PS50928"/>
    </source>
</evidence>
<feature type="transmembrane region" description="Helical" evidence="9">
    <location>
        <begin position="108"/>
        <end position="129"/>
    </location>
</feature>
<dbReference type="Proteomes" id="UP000587991">
    <property type="component" value="Unassembled WGS sequence"/>
</dbReference>
<dbReference type="GO" id="GO:0005886">
    <property type="term" value="C:plasma membrane"/>
    <property type="evidence" value="ECO:0007669"/>
    <property type="project" value="UniProtKB-SubCell"/>
</dbReference>
<comment type="caution">
    <text evidence="12">The sequence shown here is derived from an EMBL/GenBank/DDBJ whole genome shotgun (WGS) entry which is preliminary data.</text>
</comment>
<dbReference type="Gene3D" id="1.10.3720.10">
    <property type="entry name" value="MetI-like"/>
    <property type="match status" value="1"/>
</dbReference>
<dbReference type="InterPro" id="IPR000515">
    <property type="entry name" value="MetI-like"/>
</dbReference>
<evidence type="ECO:0000256" key="7">
    <source>
        <dbReference type="ARBA" id="ARBA00022989"/>
    </source>
</evidence>
<evidence type="ECO:0000256" key="5">
    <source>
        <dbReference type="ARBA" id="ARBA00022475"/>
    </source>
</evidence>
<dbReference type="Pfam" id="PF00528">
    <property type="entry name" value="BPD_transp_1"/>
    <property type="match status" value="1"/>
</dbReference>
<feature type="transmembrane region" description="Helical" evidence="9">
    <location>
        <begin position="182"/>
        <end position="207"/>
    </location>
</feature>
<organism evidence="12 13">
    <name type="scientific">Leeia aquatica</name>
    <dbReference type="NCBI Taxonomy" id="2725557"/>
    <lineage>
        <taxon>Bacteria</taxon>
        <taxon>Pseudomonadati</taxon>
        <taxon>Pseudomonadota</taxon>
        <taxon>Betaproteobacteria</taxon>
        <taxon>Neisseriales</taxon>
        <taxon>Leeiaceae</taxon>
        <taxon>Leeia</taxon>
    </lineage>
</organism>
<evidence type="ECO:0000256" key="1">
    <source>
        <dbReference type="ARBA" id="ARBA00004651"/>
    </source>
</evidence>
<reference evidence="12 13" key="1">
    <citation type="submission" date="2020-04" db="EMBL/GenBank/DDBJ databases">
        <title>Draft genome of Leeia sp. IMCC25680.</title>
        <authorList>
            <person name="Song J."/>
            <person name="Cho J.-C."/>
        </authorList>
    </citation>
    <scope>NUCLEOTIDE SEQUENCE [LARGE SCALE GENOMIC DNA]</scope>
    <source>
        <strain evidence="12 13">IMCC25680</strain>
    </source>
</reference>
<comment type="subunit">
    <text evidence="2 10">The complex is composed of two ATP-binding proteins (UgpC), two transmembrane proteins (UgpA and UgpE) and a solute-binding protein (UgpB).</text>
</comment>
<keyword evidence="5 10" id="KW-1003">Cell membrane</keyword>
<keyword evidence="4 9" id="KW-0813">Transport</keyword>
<dbReference type="PANTHER" id="PTHR43744">
    <property type="entry name" value="ABC TRANSPORTER PERMEASE PROTEIN MG189-RELATED-RELATED"/>
    <property type="match status" value="1"/>
</dbReference>
<comment type="subcellular location">
    <subcellularLocation>
        <location evidence="10">Cell inner membrane</location>
        <topology evidence="10">Multi-pass membrane protein</topology>
    </subcellularLocation>
    <subcellularLocation>
        <location evidence="1 9">Cell membrane</location>
        <topology evidence="1 9">Multi-pass membrane protein</topology>
    </subcellularLocation>
</comment>
<evidence type="ECO:0000256" key="2">
    <source>
        <dbReference type="ARBA" id="ARBA00011557"/>
    </source>
</evidence>
<evidence type="ECO:0000256" key="10">
    <source>
        <dbReference type="RuleBase" id="RU363056"/>
    </source>
</evidence>
<keyword evidence="6 9" id="KW-0812">Transmembrane</keyword>
<sequence length="275" mass="30344">MQKLRPFTALLFNGGMLLLSLLWLLPLWLMLVFASHDDAALYQTPLPWLPGKELLANLAVLQERAPFFTALANSALLSSTYTVVGLLVSAMAGYAFARFRFTGQKLTFSLVMFTLTIPLSAVLIPQYLLIARDLGLANNRFGVLLPYMANALGVFFMRQIFLSLPQEVLDAARMDGAGEWQAFWRVALPMVKPGLAALGILLFLSAWTDYLWPMLVLSDDNMMTAPVAIGRLVNGFRVHWGGVMAGVLVMTLPFVLLFLFLQRQIVAGMTAGAVK</sequence>
<comment type="similarity">
    <text evidence="9">Belongs to the binding-protein-dependent transport system permease family.</text>
</comment>
<evidence type="ECO:0000256" key="3">
    <source>
        <dbReference type="ARBA" id="ARBA00020515"/>
    </source>
</evidence>
<dbReference type="AlphaFoldDB" id="A0A847S5Q1"/>
<gene>
    <name evidence="10" type="primary">ugpE</name>
    <name evidence="12" type="ORF">HF682_08430</name>
</gene>
<accession>A0A847S5Q1</accession>
<keyword evidence="13" id="KW-1185">Reference proteome</keyword>
<keyword evidence="8 9" id="KW-0472">Membrane</keyword>
<evidence type="ECO:0000313" key="12">
    <source>
        <dbReference type="EMBL" id="NLR75184.1"/>
    </source>
</evidence>
<evidence type="ECO:0000256" key="4">
    <source>
        <dbReference type="ARBA" id="ARBA00022448"/>
    </source>
</evidence>
<evidence type="ECO:0000256" key="9">
    <source>
        <dbReference type="RuleBase" id="RU363032"/>
    </source>
</evidence>
<feature type="transmembrane region" description="Helical" evidence="9">
    <location>
        <begin position="141"/>
        <end position="161"/>
    </location>
</feature>
<protein>
    <recommendedName>
        <fullName evidence="3 10">sn-glycerol-3-phosphate transport system permease protein UgpE</fullName>
    </recommendedName>
</protein>
<evidence type="ECO:0000313" key="13">
    <source>
        <dbReference type="Proteomes" id="UP000587991"/>
    </source>
</evidence>
<dbReference type="SUPFAM" id="SSF161098">
    <property type="entry name" value="MetI-like"/>
    <property type="match status" value="1"/>
</dbReference>
<feature type="transmembrane region" description="Helical" evidence="9">
    <location>
        <begin position="75"/>
        <end position="96"/>
    </location>
</feature>
<dbReference type="RefSeq" id="WP_168876733.1">
    <property type="nucleotide sequence ID" value="NZ_JABAIM010000001.1"/>
</dbReference>
<feature type="domain" description="ABC transmembrane type-1" evidence="11">
    <location>
        <begin position="71"/>
        <end position="261"/>
    </location>
</feature>
<dbReference type="PROSITE" id="PS50928">
    <property type="entry name" value="ABC_TM1"/>
    <property type="match status" value="1"/>
</dbReference>
<dbReference type="InterPro" id="IPR035906">
    <property type="entry name" value="MetI-like_sf"/>
</dbReference>
<dbReference type="PANTHER" id="PTHR43744:SF8">
    <property type="entry name" value="SN-GLYCEROL-3-PHOSPHATE TRANSPORT SYSTEM PERMEASE PROTEIN UGPE"/>
    <property type="match status" value="1"/>
</dbReference>
<dbReference type="CDD" id="cd06261">
    <property type="entry name" value="TM_PBP2"/>
    <property type="match status" value="1"/>
</dbReference>